<proteinExistence type="predicted"/>
<evidence type="ECO:0000313" key="1">
    <source>
        <dbReference type="EMBL" id="QJA81031.1"/>
    </source>
</evidence>
<organism evidence="1">
    <name type="scientific">viral metagenome</name>
    <dbReference type="NCBI Taxonomy" id="1070528"/>
    <lineage>
        <taxon>unclassified sequences</taxon>
        <taxon>metagenomes</taxon>
        <taxon>organismal metagenomes</taxon>
    </lineage>
</organism>
<dbReference type="AlphaFoldDB" id="A0A6M3KHB8"/>
<protein>
    <submittedName>
        <fullName evidence="1">Uncharacterized protein</fullName>
    </submittedName>
</protein>
<reference evidence="1" key="1">
    <citation type="submission" date="2020-03" db="EMBL/GenBank/DDBJ databases">
        <title>The deep terrestrial virosphere.</title>
        <authorList>
            <person name="Holmfeldt K."/>
            <person name="Nilsson E."/>
            <person name="Simone D."/>
            <person name="Lopez-Fernandez M."/>
            <person name="Wu X."/>
            <person name="de Brujin I."/>
            <person name="Lundin D."/>
            <person name="Andersson A."/>
            <person name="Bertilsson S."/>
            <person name="Dopson M."/>
        </authorList>
    </citation>
    <scope>NUCLEOTIDE SEQUENCE</scope>
    <source>
        <strain evidence="1">MM415A00606</strain>
    </source>
</reference>
<name>A0A6M3KHB8_9ZZZZ</name>
<sequence length="43" mass="4978">MNKSSSTTLEKQIRHLETDLINKLVEEGMDIKMAIKKVYGEVR</sequence>
<dbReference type="EMBL" id="MT142444">
    <property type="protein sequence ID" value="QJA81031.1"/>
    <property type="molecule type" value="Genomic_DNA"/>
</dbReference>
<gene>
    <name evidence="1" type="ORF">MM415A00606_0032</name>
</gene>
<accession>A0A6M3KHB8</accession>